<dbReference type="eggNOG" id="COG4880">
    <property type="taxonomic scope" value="Bacteria"/>
</dbReference>
<feature type="compositionally biased region" description="Basic and acidic residues" evidence="1">
    <location>
        <begin position="47"/>
        <end position="57"/>
    </location>
</feature>
<dbReference type="InterPro" id="IPR019198">
    <property type="entry name" value="Beta_propeller_containing"/>
</dbReference>
<comment type="caution">
    <text evidence="3">The sequence shown here is derived from an EMBL/GenBank/DDBJ whole genome shotgun (WGS) entry which is preliminary data.</text>
</comment>
<reference evidence="3 4" key="1">
    <citation type="submission" date="2013-09" db="EMBL/GenBank/DDBJ databases">
        <title>Genome sequencing of Arenimonas oryziterrae.</title>
        <authorList>
            <person name="Chen F."/>
            <person name="Wang G."/>
        </authorList>
    </citation>
    <scope>NUCLEOTIDE SEQUENCE [LARGE SCALE GENOMIC DNA]</scope>
    <source>
        <strain evidence="3 4">YC6267</strain>
    </source>
</reference>
<keyword evidence="4" id="KW-1185">Reference proteome</keyword>
<proteinExistence type="predicted"/>
<organism evidence="3 4">
    <name type="scientific">Arenimonas oryziterrae DSM 21050 = YC6267</name>
    <dbReference type="NCBI Taxonomy" id="1121015"/>
    <lineage>
        <taxon>Bacteria</taxon>
        <taxon>Pseudomonadati</taxon>
        <taxon>Pseudomonadota</taxon>
        <taxon>Gammaproteobacteria</taxon>
        <taxon>Lysobacterales</taxon>
        <taxon>Lysobacteraceae</taxon>
        <taxon>Arenimonas</taxon>
    </lineage>
</organism>
<feature type="signal peptide" evidence="2">
    <location>
        <begin position="1"/>
        <end position="24"/>
    </location>
</feature>
<feature type="compositionally biased region" description="Polar residues" evidence="1">
    <location>
        <begin position="69"/>
        <end position="79"/>
    </location>
</feature>
<protein>
    <recommendedName>
        <fullName evidence="5">Beta propeller domain-containing protein</fullName>
    </recommendedName>
</protein>
<name>A0A091AX26_9GAMM</name>
<dbReference type="EMBL" id="AVCI01000004">
    <property type="protein sequence ID" value="KFN43951.1"/>
    <property type="molecule type" value="Genomic_DNA"/>
</dbReference>
<feature type="chain" id="PRO_5001870628" description="Beta propeller domain-containing protein" evidence="2">
    <location>
        <begin position="25"/>
        <end position="644"/>
    </location>
</feature>
<dbReference type="Pfam" id="PF09826">
    <property type="entry name" value="Beta_propel"/>
    <property type="match status" value="1"/>
</dbReference>
<keyword evidence="2" id="KW-0732">Signal</keyword>
<dbReference type="Proteomes" id="UP000029385">
    <property type="component" value="Unassembled WGS sequence"/>
</dbReference>
<dbReference type="STRING" id="1121015.GCA_000420545_02122"/>
<evidence type="ECO:0000313" key="4">
    <source>
        <dbReference type="Proteomes" id="UP000029385"/>
    </source>
</evidence>
<gene>
    <name evidence="3" type="ORF">N789_08355</name>
</gene>
<feature type="region of interest" description="Disordered" evidence="1">
    <location>
        <begin position="47"/>
        <end position="79"/>
    </location>
</feature>
<sequence>MKNWLVSVLLATAALLPSASAAQAQTLPAFTSETEFQAYLGRLQREDQAKRKADEAKRKQKAAMPVSAPTASPDVSSVESNTILTEAQIDRIPVGKNVTSLALLAPGTTGSDEGESDNITNVQTAGVDEGGIVKKLGEFLIVLRRGHLFSLHATDSDLRAVSTINAYGPDISPDDSWYDEMLVSGRTIVVVGYSYDRGGTELGIFDIDDAGVLSYRATHQLRSNDYYSARNYASRLVGKTLIFYSPLSLDVYAPANESLPAVRHWDSAGGNVPFERSLPATRIYRSGYDHLSDPTLHTVTRCEIGAGRALDCASTAVIGSWGSEFYVSENAVYVWTMQDEGETTTNDRARSSVLRLPLDGSAPAALRVEGSPIDQLSFLERDGYLNVLINGDGVGGRMWSSLRTPEDLALLRVPLTAFGGTRARAGRSAYRDLPTFGGRWLPEQNRYIGDWLLYGSESERSPLTAVRFAQNRPVIRRELGHGTERIEAMGDDAVVVGSQSKDLVFTSLDLDADVRIASRFVQKDSAQSDSRTHGFFYRPTGPDEGLLGLPILGREPRTASVKFLRNQALTLGDLGALVAASAKPADDDCQASCVDWYGNARPIFAGERVYALMGYELVEGALRDGRITERRRIDFAPKAVKAAK</sequence>
<dbReference type="AlphaFoldDB" id="A0A091AX26"/>
<evidence type="ECO:0008006" key="5">
    <source>
        <dbReference type="Google" id="ProtNLM"/>
    </source>
</evidence>
<evidence type="ECO:0000256" key="1">
    <source>
        <dbReference type="SAM" id="MobiDB-lite"/>
    </source>
</evidence>
<accession>A0A091AX26</accession>
<evidence type="ECO:0000313" key="3">
    <source>
        <dbReference type="EMBL" id="KFN43951.1"/>
    </source>
</evidence>
<evidence type="ECO:0000256" key="2">
    <source>
        <dbReference type="SAM" id="SignalP"/>
    </source>
</evidence>
<dbReference type="PATRIC" id="fig|1121015.4.peg.1165"/>